<accession>S7WJU9</accession>
<protein>
    <submittedName>
        <fullName evidence="1">Uncharacterized protein</fullName>
    </submittedName>
</protein>
<sequence length="37" mass="4319">MAPTLSQFFNFSYRNFIVPIQPEFTLKLISNAQIARD</sequence>
<dbReference type="AlphaFoldDB" id="S7WJU9"/>
<reference evidence="1 2" key="1">
    <citation type="journal article" date="2013" name="Genome Announc.">
        <title>Draft Genome Sequence of Cyclobacterium qasimii Strain M12-11BT, Isolated from Arctic Marine Sediment.</title>
        <authorList>
            <person name="Shivaji S."/>
            <person name="Ara S."/>
            <person name="Singh A."/>
            <person name="Kumar Pinnaka A."/>
        </authorList>
    </citation>
    <scope>NUCLEOTIDE SEQUENCE [LARGE SCALE GENOMIC DNA]</scope>
    <source>
        <strain evidence="1 2">M12-11B</strain>
    </source>
</reference>
<gene>
    <name evidence="1" type="ORF">ADICYQ_3864</name>
</gene>
<proteinExistence type="predicted"/>
<organism evidence="1 2">
    <name type="scientific">Cyclobacterium qasimii M12-11B</name>
    <dbReference type="NCBI Taxonomy" id="641524"/>
    <lineage>
        <taxon>Bacteria</taxon>
        <taxon>Pseudomonadati</taxon>
        <taxon>Bacteroidota</taxon>
        <taxon>Cytophagia</taxon>
        <taxon>Cytophagales</taxon>
        <taxon>Cyclobacteriaceae</taxon>
        <taxon>Cyclobacterium</taxon>
    </lineage>
</organism>
<name>S7WJU9_9BACT</name>
<dbReference type="EMBL" id="ATNM01000136">
    <property type="protein sequence ID" value="EPR66994.1"/>
    <property type="molecule type" value="Genomic_DNA"/>
</dbReference>
<evidence type="ECO:0000313" key="1">
    <source>
        <dbReference type="EMBL" id="EPR66994.1"/>
    </source>
</evidence>
<comment type="caution">
    <text evidence="1">The sequence shown here is derived from an EMBL/GenBank/DDBJ whole genome shotgun (WGS) entry which is preliminary data.</text>
</comment>
<dbReference type="Proteomes" id="UP000014974">
    <property type="component" value="Unassembled WGS sequence"/>
</dbReference>
<evidence type="ECO:0000313" key="2">
    <source>
        <dbReference type="Proteomes" id="UP000014974"/>
    </source>
</evidence>